<proteinExistence type="predicted"/>
<dbReference type="Proteomes" id="UP001300692">
    <property type="component" value="Unassembled WGS sequence"/>
</dbReference>
<dbReference type="SUPFAM" id="SSF159888">
    <property type="entry name" value="YdhG-like"/>
    <property type="match status" value="1"/>
</dbReference>
<name>A0ABT3CXL9_9BACT</name>
<comment type="caution">
    <text evidence="2">The sequence shown here is derived from an EMBL/GenBank/DDBJ whole genome shotgun (WGS) entry which is preliminary data.</text>
</comment>
<evidence type="ECO:0000259" key="1">
    <source>
        <dbReference type="Pfam" id="PF08818"/>
    </source>
</evidence>
<keyword evidence="3" id="KW-1185">Reference proteome</keyword>
<evidence type="ECO:0000313" key="2">
    <source>
        <dbReference type="EMBL" id="MCV9388443.1"/>
    </source>
</evidence>
<dbReference type="Gene3D" id="3.90.1150.200">
    <property type="match status" value="1"/>
</dbReference>
<protein>
    <submittedName>
        <fullName evidence="2">DUF1801 domain-containing protein</fullName>
    </submittedName>
</protein>
<feature type="domain" description="YdhG-like" evidence="1">
    <location>
        <begin position="19"/>
        <end position="130"/>
    </location>
</feature>
<gene>
    <name evidence="2" type="ORF">N7U62_17295</name>
</gene>
<evidence type="ECO:0000313" key="3">
    <source>
        <dbReference type="Proteomes" id="UP001300692"/>
    </source>
</evidence>
<accession>A0ABT3CXL9</accession>
<sequence>MQSKAETVEAYLEELAEDRRNQISQVREVILQHLPKGMEENMNWGMISYEIPLSVFPNTYNKKPLMYAALASQKNHMAVYLSGIYCDPQLQKEFEEAYRASGKKMDIGKSCVRFKKVDDLPLDVIGKAISALTLEQFISLQKEKRTK</sequence>
<dbReference type="RefSeq" id="WP_264139309.1">
    <property type="nucleotide sequence ID" value="NZ_JAOYOD010000001.1"/>
</dbReference>
<reference evidence="2 3" key="1">
    <citation type="submission" date="2022-10" db="EMBL/GenBank/DDBJ databases">
        <title>Comparative genomics and taxonomic characterization of three novel marine species of genus Reichenbachiella exhibiting antioxidant and polysaccharide degradation activities.</title>
        <authorList>
            <person name="Muhammad N."/>
            <person name="Lee Y.-J."/>
            <person name="Ko J."/>
            <person name="Kim S.-G."/>
        </authorList>
    </citation>
    <scope>NUCLEOTIDE SEQUENCE [LARGE SCALE GENOMIC DNA]</scope>
    <source>
        <strain evidence="2 3">ABR2-5</strain>
    </source>
</reference>
<organism evidence="2 3">
    <name type="scientific">Reichenbachiella ulvae</name>
    <dbReference type="NCBI Taxonomy" id="2980104"/>
    <lineage>
        <taxon>Bacteria</taxon>
        <taxon>Pseudomonadati</taxon>
        <taxon>Bacteroidota</taxon>
        <taxon>Cytophagia</taxon>
        <taxon>Cytophagales</taxon>
        <taxon>Reichenbachiellaceae</taxon>
        <taxon>Reichenbachiella</taxon>
    </lineage>
</organism>
<dbReference type="Pfam" id="PF08818">
    <property type="entry name" value="DUF1801"/>
    <property type="match status" value="1"/>
</dbReference>
<dbReference type="InterPro" id="IPR014922">
    <property type="entry name" value="YdhG-like"/>
</dbReference>
<dbReference type="EMBL" id="JAOYOD010000001">
    <property type="protein sequence ID" value="MCV9388443.1"/>
    <property type="molecule type" value="Genomic_DNA"/>
</dbReference>